<keyword evidence="3" id="KW-0067">ATP-binding</keyword>
<dbReference type="InterPro" id="IPR006016">
    <property type="entry name" value="UspA"/>
</dbReference>
<dbReference type="Pfam" id="PF00582">
    <property type="entry name" value="Usp"/>
    <property type="match status" value="2"/>
</dbReference>
<evidence type="ECO:0000256" key="3">
    <source>
        <dbReference type="ARBA" id="ARBA00022840"/>
    </source>
</evidence>
<comment type="caution">
    <text evidence="5">The sequence shown here is derived from an EMBL/GenBank/DDBJ whole genome shotgun (WGS) entry which is preliminary data.</text>
</comment>
<evidence type="ECO:0000313" key="5">
    <source>
        <dbReference type="EMBL" id="MBP2183675.1"/>
    </source>
</evidence>
<dbReference type="RefSeq" id="WP_209666818.1">
    <property type="nucleotide sequence ID" value="NZ_JAGGMS010000001.1"/>
</dbReference>
<dbReference type="SUPFAM" id="SSF52402">
    <property type="entry name" value="Adenine nucleotide alpha hydrolases-like"/>
    <property type="match status" value="2"/>
</dbReference>
<reference evidence="5 6" key="1">
    <citation type="submission" date="2021-03" db="EMBL/GenBank/DDBJ databases">
        <title>Sequencing the genomes of 1000 actinobacteria strains.</title>
        <authorList>
            <person name="Klenk H.-P."/>
        </authorList>
    </citation>
    <scope>NUCLEOTIDE SEQUENCE [LARGE SCALE GENOMIC DNA]</scope>
    <source>
        <strain evidence="5 6">DSM 45510</strain>
    </source>
</reference>
<dbReference type="InterPro" id="IPR014729">
    <property type="entry name" value="Rossmann-like_a/b/a_fold"/>
</dbReference>
<feature type="domain" description="UspA" evidence="4">
    <location>
        <begin position="157"/>
        <end position="293"/>
    </location>
</feature>
<dbReference type="EMBL" id="JAGGMS010000001">
    <property type="protein sequence ID" value="MBP2183675.1"/>
    <property type="molecule type" value="Genomic_DNA"/>
</dbReference>
<keyword evidence="2" id="KW-0547">Nucleotide-binding</keyword>
<proteinExistence type="inferred from homology"/>
<gene>
    <name evidence="5" type="ORF">JOM49_005201</name>
</gene>
<evidence type="ECO:0000256" key="1">
    <source>
        <dbReference type="ARBA" id="ARBA00008791"/>
    </source>
</evidence>
<dbReference type="PANTHER" id="PTHR46268:SF27">
    <property type="entry name" value="UNIVERSAL STRESS PROTEIN RV2623"/>
    <property type="match status" value="1"/>
</dbReference>
<dbReference type="Proteomes" id="UP000741013">
    <property type="component" value="Unassembled WGS sequence"/>
</dbReference>
<evidence type="ECO:0000256" key="2">
    <source>
        <dbReference type="ARBA" id="ARBA00022741"/>
    </source>
</evidence>
<feature type="domain" description="UspA" evidence="4">
    <location>
        <begin position="7"/>
        <end position="143"/>
    </location>
</feature>
<name>A0ABS4PW89_9PSEU</name>
<dbReference type="Gene3D" id="3.40.50.620">
    <property type="entry name" value="HUPs"/>
    <property type="match status" value="2"/>
</dbReference>
<evidence type="ECO:0000313" key="6">
    <source>
        <dbReference type="Proteomes" id="UP000741013"/>
    </source>
</evidence>
<dbReference type="PANTHER" id="PTHR46268">
    <property type="entry name" value="STRESS RESPONSE PROTEIN NHAX"/>
    <property type="match status" value="1"/>
</dbReference>
<evidence type="ECO:0000259" key="4">
    <source>
        <dbReference type="Pfam" id="PF00582"/>
    </source>
</evidence>
<sequence>MSVNSAVVVGVDESATSMNAVRWAAAVAAQRNRELRLVHVIDDILLSLPRPLPTQENLHEVVLARGHRLLAKAREAAREVAPEVKLHVELARGRAMDVLRGESETAGLLVLGTPGLRPLGRFLVGSVTIALSAHAACPVAVVRAHVGEDAPPAEGAVVVGVDGSPSSEQAIEVAFEEASWRGAPLVAVHSWDEPFIAAIFEEARLLLDRPLVEAHEREVLSQRLAGWREKFPEVHVDPVVARGSASERLLEYADRAQLLVVGSRGRGGLSGMLLGSTSQTVLSYALCPVIVARPAAGGKS</sequence>
<dbReference type="InterPro" id="IPR006015">
    <property type="entry name" value="Universal_stress_UspA"/>
</dbReference>
<accession>A0ABS4PW89</accession>
<dbReference type="PRINTS" id="PR01438">
    <property type="entry name" value="UNVRSLSTRESS"/>
</dbReference>
<organism evidence="5 6">
    <name type="scientific">Amycolatopsis magusensis</name>
    <dbReference type="NCBI Taxonomy" id="882444"/>
    <lineage>
        <taxon>Bacteria</taxon>
        <taxon>Bacillati</taxon>
        <taxon>Actinomycetota</taxon>
        <taxon>Actinomycetes</taxon>
        <taxon>Pseudonocardiales</taxon>
        <taxon>Pseudonocardiaceae</taxon>
        <taxon>Amycolatopsis</taxon>
    </lineage>
</organism>
<protein>
    <submittedName>
        <fullName evidence="5">Nucleotide-binding universal stress UspA family protein</fullName>
    </submittedName>
</protein>
<comment type="similarity">
    <text evidence="1">Belongs to the universal stress protein A family.</text>
</comment>
<keyword evidence="6" id="KW-1185">Reference proteome</keyword>